<feature type="region of interest" description="Disordered" evidence="1">
    <location>
        <begin position="31"/>
        <end position="60"/>
    </location>
</feature>
<evidence type="ECO:0000256" key="1">
    <source>
        <dbReference type="SAM" id="MobiDB-lite"/>
    </source>
</evidence>
<dbReference type="EMBL" id="KV016372">
    <property type="protein sequence ID" value="KZV19676.1"/>
    <property type="molecule type" value="Genomic_DNA"/>
</dbReference>
<sequence>MRIRPTELETSICDVKYQVSLIAVDTQIRSTTRSETPSSALEVLTRSARTDSPRKTRPEQIPAKLAAAAVREGREAACA</sequence>
<protein>
    <submittedName>
        <fullName evidence="2">Uncharacterized protein</fullName>
    </submittedName>
</protein>
<dbReference type="Proteomes" id="UP000250235">
    <property type="component" value="Unassembled WGS sequence"/>
</dbReference>
<accession>A0A2Z7ADE2</accession>
<proteinExistence type="predicted"/>
<dbReference type="AlphaFoldDB" id="A0A2Z7ADE2"/>
<feature type="compositionally biased region" description="Basic and acidic residues" evidence="1">
    <location>
        <begin position="48"/>
        <end position="58"/>
    </location>
</feature>
<reference evidence="2 3" key="1">
    <citation type="journal article" date="2015" name="Proc. Natl. Acad. Sci. U.S.A.">
        <title>The resurrection genome of Boea hygrometrica: A blueprint for survival of dehydration.</title>
        <authorList>
            <person name="Xiao L."/>
            <person name="Yang G."/>
            <person name="Zhang L."/>
            <person name="Yang X."/>
            <person name="Zhao S."/>
            <person name="Ji Z."/>
            <person name="Zhou Q."/>
            <person name="Hu M."/>
            <person name="Wang Y."/>
            <person name="Chen M."/>
            <person name="Xu Y."/>
            <person name="Jin H."/>
            <person name="Xiao X."/>
            <person name="Hu G."/>
            <person name="Bao F."/>
            <person name="Hu Y."/>
            <person name="Wan P."/>
            <person name="Li L."/>
            <person name="Deng X."/>
            <person name="Kuang T."/>
            <person name="Xiang C."/>
            <person name="Zhu J.K."/>
            <person name="Oliver M.J."/>
            <person name="He Y."/>
        </authorList>
    </citation>
    <scope>NUCLEOTIDE SEQUENCE [LARGE SCALE GENOMIC DNA]</scope>
    <source>
        <strain evidence="3">cv. XS01</strain>
    </source>
</reference>
<gene>
    <name evidence="2" type="ORF">F511_35173</name>
</gene>
<evidence type="ECO:0000313" key="2">
    <source>
        <dbReference type="EMBL" id="KZV19676.1"/>
    </source>
</evidence>
<keyword evidence="3" id="KW-1185">Reference proteome</keyword>
<organism evidence="2 3">
    <name type="scientific">Dorcoceras hygrometricum</name>
    <dbReference type="NCBI Taxonomy" id="472368"/>
    <lineage>
        <taxon>Eukaryota</taxon>
        <taxon>Viridiplantae</taxon>
        <taxon>Streptophyta</taxon>
        <taxon>Embryophyta</taxon>
        <taxon>Tracheophyta</taxon>
        <taxon>Spermatophyta</taxon>
        <taxon>Magnoliopsida</taxon>
        <taxon>eudicotyledons</taxon>
        <taxon>Gunneridae</taxon>
        <taxon>Pentapetalae</taxon>
        <taxon>asterids</taxon>
        <taxon>lamiids</taxon>
        <taxon>Lamiales</taxon>
        <taxon>Gesneriaceae</taxon>
        <taxon>Didymocarpoideae</taxon>
        <taxon>Trichosporeae</taxon>
        <taxon>Loxocarpinae</taxon>
        <taxon>Dorcoceras</taxon>
    </lineage>
</organism>
<name>A0A2Z7ADE2_9LAMI</name>
<evidence type="ECO:0000313" key="3">
    <source>
        <dbReference type="Proteomes" id="UP000250235"/>
    </source>
</evidence>